<feature type="region of interest" description="Disordered" evidence="1">
    <location>
        <begin position="18"/>
        <end position="144"/>
    </location>
</feature>
<organism evidence="2 3">
    <name type="scientific">Pipistrellus nathusii</name>
    <name type="common">Nathusius' pipistrelle</name>
    <dbReference type="NCBI Taxonomy" id="59473"/>
    <lineage>
        <taxon>Eukaryota</taxon>
        <taxon>Metazoa</taxon>
        <taxon>Chordata</taxon>
        <taxon>Craniata</taxon>
        <taxon>Vertebrata</taxon>
        <taxon>Euteleostomi</taxon>
        <taxon>Mammalia</taxon>
        <taxon>Eutheria</taxon>
        <taxon>Laurasiatheria</taxon>
        <taxon>Chiroptera</taxon>
        <taxon>Yangochiroptera</taxon>
        <taxon>Vespertilionidae</taxon>
        <taxon>Pipistrellus</taxon>
    </lineage>
</organism>
<sequence>MGVSSSQRLGVVALPYKAAEAEGGRGRVGGEKSQHPAAGAGRGARSAAPEAGEPLGWPAAPFGPLPASYGRLPAQADSKENDRTAAQSGWRSRGPGYPMCPPPRPLIPCKPRQSLGGRGAGHTPARRPNQSAQLRTTAHPASGA</sequence>
<dbReference type="EMBL" id="OY882862">
    <property type="protein sequence ID" value="CAK6445988.1"/>
    <property type="molecule type" value="Genomic_DNA"/>
</dbReference>
<accession>A0ABP0A8A8</accession>
<protein>
    <submittedName>
        <fullName evidence="2">Uncharacterized protein</fullName>
    </submittedName>
</protein>
<feature type="compositionally biased region" description="Basic and acidic residues" evidence="1">
    <location>
        <begin position="19"/>
        <end position="34"/>
    </location>
</feature>
<gene>
    <name evidence="2" type="ORF">MPIPNATIZW_LOCUS14294</name>
</gene>
<evidence type="ECO:0000313" key="3">
    <source>
        <dbReference type="Proteomes" id="UP001314169"/>
    </source>
</evidence>
<evidence type="ECO:0000313" key="2">
    <source>
        <dbReference type="EMBL" id="CAK6445988.1"/>
    </source>
</evidence>
<feature type="compositionally biased region" description="Pro residues" evidence="1">
    <location>
        <begin position="98"/>
        <end position="108"/>
    </location>
</feature>
<proteinExistence type="predicted"/>
<evidence type="ECO:0000256" key="1">
    <source>
        <dbReference type="SAM" id="MobiDB-lite"/>
    </source>
</evidence>
<feature type="compositionally biased region" description="Low complexity" evidence="1">
    <location>
        <begin position="36"/>
        <end position="54"/>
    </location>
</feature>
<dbReference type="Proteomes" id="UP001314169">
    <property type="component" value="Chromosome 5"/>
</dbReference>
<keyword evidence="3" id="KW-1185">Reference proteome</keyword>
<reference evidence="2" key="1">
    <citation type="submission" date="2023-12" db="EMBL/GenBank/DDBJ databases">
        <authorList>
            <person name="Brown T."/>
        </authorList>
    </citation>
    <scope>NUCLEOTIDE SEQUENCE</scope>
</reference>
<name>A0ABP0A8A8_PIPNA</name>